<dbReference type="AlphaFoldDB" id="A0A0F7EFP8"/>
<evidence type="ECO:0000313" key="1">
    <source>
        <dbReference type="EMBL" id="AKF92740.1"/>
    </source>
</evidence>
<name>A0A0F7EFP8_BRELA</name>
<gene>
    <name evidence="1" type="ORF">EX87_02920</name>
</gene>
<protein>
    <submittedName>
        <fullName evidence="1">Uncharacterized protein</fullName>
    </submittedName>
</protein>
<organism evidence="1">
    <name type="scientific">Brevibacillus laterosporus</name>
    <name type="common">Bacillus laterosporus</name>
    <dbReference type="NCBI Taxonomy" id="1465"/>
    <lineage>
        <taxon>Bacteria</taxon>
        <taxon>Bacillati</taxon>
        <taxon>Bacillota</taxon>
        <taxon>Bacilli</taxon>
        <taxon>Bacillales</taxon>
        <taxon>Paenibacillaceae</taxon>
        <taxon>Brevibacillus</taxon>
    </lineage>
</organism>
<dbReference type="RefSeq" id="WP_031411391.1">
    <property type="nucleotide sequence ID" value="NZ_CP011074.1"/>
</dbReference>
<sequence length="237" mass="26357">MDYTTNPIRRLEEILNTLVKNAGSTRTLLSICYDIDPNNTPAMYRALADLIKLADECKAIMEQIADNDIYIEPVVKAHKAISNIQLKELGYDSSSLVDKQTMYGLKFSVDCYKNKCGETVINKDQIASLQKDVEELINKLVESNLPSDLKQILCEKLEGIRKAFVSMRISGIEGLKSELESTAGALFLNQDEIIRNNKDENIQGVIGFLDKLNKFVSLGNGVKELVSFAKSLIGTST</sequence>
<reference evidence="1" key="1">
    <citation type="submission" date="2015-03" db="EMBL/GenBank/DDBJ databases">
        <title>MIGS Cultured Bacterial/Archaeal sample from Brevibacillus laterosporus.</title>
        <authorList>
            <person name="Zeng D."/>
            <person name="Zhu L."/>
            <person name="Dong G."/>
            <person name="Ye W."/>
            <person name="Ren D."/>
            <person name="Wu L."/>
            <person name="Xu J."/>
            <person name="Li G."/>
            <person name="Guo L."/>
        </authorList>
    </citation>
    <scope>NUCLEOTIDE SEQUENCE</scope>
    <source>
        <strain evidence="1">B9</strain>
    </source>
</reference>
<proteinExistence type="predicted"/>
<accession>A0A0F7EFP8</accession>
<dbReference type="EMBL" id="CP011074">
    <property type="protein sequence ID" value="AKF92740.1"/>
    <property type="molecule type" value="Genomic_DNA"/>
</dbReference>